<keyword evidence="3" id="KW-0804">Transcription</keyword>
<dbReference type="STRING" id="1185652.USDA257_c20150"/>
<name>I3X3Z3_SINF2</name>
<dbReference type="KEGG" id="sfd:USDA257_c20150"/>
<dbReference type="Pfam" id="PF00440">
    <property type="entry name" value="TetR_N"/>
    <property type="match status" value="1"/>
</dbReference>
<dbReference type="PROSITE" id="PS01081">
    <property type="entry name" value="HTH_TETR_1"/>
    <property type="match status" value="1"/>
</dbReference>
<dbReference type="PROSITE" id="PS50977">
    <property type="entry name" value="HTH_TETR_2"/>
    <property type="match status" value="1"/>
</dbReference>
<dbReference type="InterPro" id="IPR036271">
    <property type="entry name" value="Tet_transcr_reg_TetR-rel_C_sf"/>
</dbReference>
<dbReference type="InterPro" id="IPR023772">
    <property type="entry name" value="DNA-bd_HTH_TetR-type_CS"/>
</dbReference>
<proteinExistence type="predicted"/>
<feature type="DNA-binding region" description="H-T-H motif" evidence="4">
    <location>
        <begin position="32"/>
        <end position="51"/>
    </location>
</feature>
<dbReference type="RefSeq" id="WP_014762769.1">
    <property type="nucleotide sequence ID" value="NC_018000.1"/>
</dbReference>
<dbReference type="PANTHER" id="PTHR47506">
    <property type="entry name" value="TRANSCRIPTIONAL REGULATORY PROTEIN"/>
    <property type="match status" value="1"/>
</dbReference>
<evidence type="ECO:0000256" key="2">
    <source>
        <dbReference type="ARBA" id="ARBA00023125"/>
    </source>
</evidence>
<evidence type="ECO:0000313" key="6">
    <source>
        <dbReference type="EMBL" id="AFL50599.1"/>
    </source>
</evidence>
<evidence type="ECO:0000259" key="5">
    <source>
        <dbReference type="PROSITE" id="PS50977"/>
    </source>
</evidence>
<dbReference type="PRINTS" id="PR00455">
    <property type="entry name" value="HTHTETR"/>
</dbReference>
<dbReference type="Pfam" id="PF21993">
    <property type="entry name" value="TetR_C_13_2"/>
    <property type="match status" value="1"/>
</dbReference>
<dbReference type="AlphaFoldDB" id="I3X3Z3"/>
<evidence type="ECO:0000256" key="3">
    <source>
        <dbReference type="ARBA" id="ARBA00023163"/>
    </source>
</evidence>
<dbReference type="SUPFAM" id="SSF48498">
    <property type="entry name" value="Tetracyclin repressor-like, C-terminal domain"/>
    <property type="match status" value="1"/>
</dbReference>
<dbReference type="PATRIC" id="fig|1185652.3.peg.2081"/>
<dbReference type="InterPro" id="IPR009057">
    <property type="entry name" value="Homeodomain-like_sf"/>
</dbReference>
<gene>
    <name evidence="6" type="ORF">USDA257_c20150</name>
</gene>
<dbReference type="PANTHER" id="PTHR47506:SF7">
    <property type="entry name" value="TRANSCRIPTIONAL REGULATORY PROTEIN"/>
    <property type="match status" value="1"/>
</dbReference>
<evidence type="ECO:0000313" key="7">
    <source>
        <dbReference type="Proteomes" id="UP000006180"/>
    </source>
</evidence>
<evidence type="ECO:0000256" key="1">
    <source>
        <dbReference type="ARBA" id="ARBA00023015"/>
    </source>
</evidence>
<dbReference type="GO" id="GO:0003677">
    <property type="term" value="F:DNA binding"/>
    <property type="evidence" value="ECO:0007669"/>
    <property type="project" value="UniProtKB-UniRule"/>
</dbReference>
<accession>I3X3Z3</accession>
<keyword evidence="2 4" id="KW-0238">DNA-binding</keyword>
<reference evidence="6 7" key="1">
    <citation type="journal article" date="2012" name="J. Bacteriol.">
        <title>Complete genome sequence of the broad-host-range strain Sinorhizobium fredii USDA257.</title>
        <authorList>
            <person name="Schuldes J."/>
            <person name="Rodriguez Orbegoso M."/>
            <person name="Schmeisser C."/>
            <person name="Krishnan H.B."/>
            <person name="Daniel R."/>
            <person name="Streit W.R."/>
        </authorList>
    </citation>
    <scope>NUCLEOTIDE SEQUENCE [LARGE SCALE GENOMIC DNA]</scope>
    <source>
        <strain evidence="6 7">USDA 257</strain>
    </source>
</reference>
<dbReference type="eggNOG" id="COG1309">
    <property type="taxonomic scope" value="Bacteria"/>
</dbReference>
<dbReference type="Gene3D" id="1.10.357.10">
    <property type="entry name" value="Tetracycline Repressor, domain 2"/>
    <property type="match status" value="1"/>
</dbReference>
<dbReference type="InterPro" id="IPR054156">
    <property type="entry name" value="YxaF_TetR_C"/>
</dbReference>
<dbReference type="SUPFAM" id="SSF46689">
    <property type="entry name" value="Homeodomain-like"/>
    <property type="match status" value="1"/>
</dbReference>
<dbReference type="Proteomes" id="UP000006180">
    <property type="component" value="Chromosome"/>
</dbReference>
<evidence type="ECO:0000256" key="4">
    <source>
        <dbReference type="PROSITE-ProRule" id="PRU00335"/>
    </source>
</evidence>
<feature type="domain" description="HTH tetR-type" evidence="5">
    <location>
        <begin position="9"/>
        <end position="69"/>
    </location>
</feature>
<dbReference type="InterPro" id="IPR001647">
    <property type="entry name" value="HTH_TetR"/>
</dbReference>
<dbReference type="HOGENOM" id="CLU_069356_28_2_5"/>
<organism evidence="6 7">
    <name type="scientific">Sinorhizobium fredii (strain USDA 257)</name>
    <dbReference type="NCBI Taxonomy" id="1185652"/>
    <lineage>
        <taxon>Bacteria</taxon>
        <taxon>Pseudomonadati</taxon>
        <taxon>Pseudomonadota</taxon>
        <taxon>Alphaproteobacteria</taxon>
        <taxon>Hyphomicrobiales</taxon>
        <taxon>Rhizobiaceae</taxon>
        <taxon>Sinorhizobium/Ensifer group</taxon>
        <taxon>Sinorhizobium</taxon>
    </lineage>
</organism>
<sequence>MKVSREQMAENRQRILEVASRLFREKGFEAVSVAEVMKAAGLTHGGFYGHFDSKDDLIVHALGHAIDTRKGASLDLRAFLDEYLSPRHRDNAAGGCPIAGLAADTLRQASEARSAVTDGVRAQIDWIFEKLAGLDETDRRREAIGSCAAMVGAMILARTTTDPAFSDEILKETRAWIDDGLNRSTAAIPETA</sequence>
<dbReference type="Gene3D" id="1.10.10.60">
    <property type="entry name" value="Homeodomain-like"/>
    <property type="match status" value="1"/>
</dbReference>
<protein>
    <submittedName>
        <fullName evidence="6">Transcriptional regulator protein</fullName>
    </submittedName>
</protein>
<dbReference type="EMBL" id="CP003563">
    <property type="protein sequence ID" value="AFL50599.1"/>
    <property type="molecule type" value="Genomic_DNA"/>
</dbReference>
<keyword evidence="1" id="KW-0805">Transcription regulation</keyword>